<organism evidence="1 2">
    <name type="scientific">Lysobacter koreensis</name>
    <dbReference type="NCBI Taxonomy" id="266122"/>
    <lineage>
        <taxon>Bacteria</taxon>
        <taxon>Pseudomonadati</taxon>
        <taxon>Pseudomonadota</taxon>
        <taxon>Gammaproteobacteria</taxon>
        <taxon>Lysobacterales</taxon>
        <taxon>Lysobacteraceae</taxon>
        <taxon>Lysobacter</taxon>
    </lineage>
</organism>
<sequence>MTTSTQQTVLTEQEIACLRAIDQGQSQPADDPMLAALAAKGMVDLSHGSAVLTPAGRHATHVGEPGRVPGIDT</sequence>
<reference evidence="2" key="1">
    <citation type="journal article" date="2019" name="Int. J. Syst. Evol. Microbiol.">
        <title>The Global Catalogue of Microorganisms (GCM) 10K type strain sequencing project: providing services to taxonomists for standard genome sequencing and annotation.</title>
        <authorList>
            <consortium name="The Broad Institute Genomics Platform"/>
            <consortium name="The Broad Institute Genome Sequencing Center for Infectious Disease"/>
            <person name="Wu L."/>
            <person name="Ma J."/>
        </authorList>
    </citation>
    <scope>NUCLEOTIDE SEQUENCE [LARGE SCALE GENOMIC DNA]</scope>
    <source>
        <strain evidence="2">CCUG 55491</strain>
    </source>
</reference>
<comment type="caution">
    <text evidence="1">The sequence shown here is derived from an EMBL/GenBank/DDBJ whole genome shotgun (WGS) entry which is preliminary data.</text>
</comment>
<accession>A0ABW2YJR8</accession>
<dbReference type="RefSeq" id="WP_386811365.1">
    <property type="nucleotide sequence ID" value="NZ_JBHTIH010000002.1"/>
</dbReference>
<dbReference type="EMBL" id="JBHTIH010000002">
    <property type="protein sequence ID" value="MFD0738442.1"/>
    <property type="molecule type" value="Genomic_DNA"/>
</dbReference>
<dbReference type="Proteomes" id="UP001597090">
    <property type="component" value="Unassembled WGS sequence"/>
</dbReference>
<gene>
    <name evidence="1" type="ORF">ACFQZQ_03965</name>
</gene>
<evidence type="ECO:0000313" key="1">
    <source>
        <dbReference type="EMBL" id="MFD0738442.1"/>
    </source>
</evidence>
<evidence type="ECO:0000313" key="2">
    <source>
        <dbReference type="Proteomes" id="UP001597090"/>
    </source>
</evidence>
<proteinExistence type="predicted"/>
<keyword evidence="2" id="KW-1185">Reference proteome</keyword>
<name>A0ABW2YJR8_9GAMM</name>
<protein>
    <submittedName>
        <fullName evidence="1">Uncharacterized protein</fullName>
    </submittedName>
</protein>